<dbReference type="GO" id="GO:0005737">
    <property type="term" value="C:cytoplasm"/>
    <property type="evidence" value="ECO:0007669"/>
    <property type="project" value="TreeGrafter"/>
</dbReference>
<protein>
    <recommendedName>
        <fullName evidence="3">Epg5-like TPR domain-containing protein</fullName>
    </recommendedName>
</protein>
<comment type="similarity">
    <text evidence="1">Belongs to the EPG5 family.</text>
</comment>
<keyword evidence="2" id="KW-0072">Autophagy</keyword>
<dbReference type="InterPro" id="IPR051436">
    <property type="entry name" value="Autophagy-related_EPG5"/>
</dbReference>
<evidence type="ECO:0000256" key="2">
    <source>
        <dbReference type="ARBA" id="ARBA00023006"/>
    </source>
</evidence>
<evidence type="ECO:0000313" key="4">
    <source>
        <dbReference type="EMBL" id="KAG8226066.1"/>
    </source>
</evidence>
<dbReference type="EMBL" id="KZ308266">
    <property type="protein sequence ID" value="KAG8226066.1"/>
    <property type="molecule type" value="Genomic_DNA"/>
</dbReference>
<feature type="non-terminal residue" evidence="4">
    <location>
        <position position="1"/>
    </location>
</feature>
<dbReference type="InterPro" id="IPR058750">
    <property type="entry name" value="TPR_Epg5"/>
</dbReference>
<organism evidence="4 5">
    <name type="scientific">Ladona fulva</name>
    <name type="common">Scarce chaser dragonfly</name>
    <name type="synonym">Libellula fulva</name>
    <dbReference type="NCBI Taxonomy" id="123851"/>
    <lineage>
        <taxon>Eukaryota</taxon>
        <taxon>Metazoa</taxon>
        <taxon>Ecdysozoa</taxon>
        <taxon>Arthropoda</taxon>
        <taxon>Hexapoda</taxon>
        <taxon>Insecta</taxon>
        <taxon>Pterygota</taxon>
        <taxon>Palaeoptera</taxon>
        <taxon>Odonata</taxon>
        <taxon>Epiprocta</taxon>
        <taxon>Anisoptera</taxon>
        <taxon>Libelluloidea</taxon>
        <taxon>Libellulidae</taxon>
        <taxon>Ladona</taxon>
    </lineage>
</organism>
<evidence type="ECO:0000313" key="5">
    <source>
        <dbReference type="Proteomes" id="UP000792457"/>
    </source>
</evidence>
<accession>A0A8K0K0H8</accession>
<reference evidence="4" key="1">
    <citation type="submission" date="2013-04" db="EMBL/GenBank/DDBJ databases">
        <authorList>
            <person name="Qu J."/>
            <person name="Murali S.C."/>
            <person name="Bandaranaike D."/>
            <person name="Bellair M."/>
            <person name="Blankenburg K."/>
            <person name="Chao H."/>
            <person name="Dinh H."/>
            <person name="Doddapaneni H."/>
            <person name="Downs B."/>
            <person name="Dugan-Rocha S."/>
            <person name="Elkadiri S."/>
            <person name="Gnanaolivu R.D."/>
            <person name="Hernandez B."/>
            <person name="Javaid M."/>
            <person name="Jayaseelan J.C."/>
            <person name="Lee S."/>
            <person name="Li M."/>
            <person name="Ming W."/>
            <person name="Munidasa M."/>
            <person name="Muniz J."/>
            <person name="Nguyen L."/>
            <person name="Ongeri F."/>
            <person name="Osuji N."/>
            <person name="Pu L.-L."/>
            <person name="Puazo M."/>
            <person name="Qu C."/>
            <person name="Quiroz J."/>
            <person name="Raj R."/>
            <person name="Weissenberger G."/>
            <person name="Xin Y."/>
            <person name="Zou X."/>
            <person name="Han Y."/>
            <person name="Richards S."/>
            <person name="Worley K."/>
            <person name="Muzny D."/>
            <person name="Gibbs R."/>
        </authorList>
    </citation>
    <scope>NUCLEOTIDE SEQUENCE</scope>
    <source>
        <strain evidence="4">Sampled in the wild</strain>
    </source>
</reference>
<proteinExistence type="inferred from homology"/>
<feature type="domain" description="Epg5-like TPR" evidence="3">
    <location>
        <begin position="1188"/>
        <end position="1312"/>
    </location>
</feature>
<evidence type="ECO:0000259" key="3">
    <source>
        <dbReference type="Pfam" id="PF26573"/>
    </source>
</evidence>
<evidence type="ECO:0000256" key="1">
    <source>
        <dbReference type="ARBA" id="ARBA00010948"/>
    </source>
</evidence>
<sequence length="1321" mass="148534">MRIPREITEDSTIKLSPEIPDAIIPNQSLETTHPKSDVVNDPHEVVEIREEGASHDTENYRIVTPVISPSIGKCVIPEVENLKNDITCDVISPISTKKSGEDIKEANNKDFQELESFFKPADSLGVQNMTSNIMISEHHQQDNLPNSCTFLIKESTSVLSVHKQLENLSSGSEYSKLSANVLTLHENLRTMDGQKFQLEDKVNSVNVILDNQEKLEEVAPSAPPSTKCSSINRIHSLDESSLCSLYPLQTHPFHLPSDPVIHNHPLFALLTDYLCSCNHLESSLQKHESLITTAESHRKSVVEMGKCNDQVSVAATYRRTSAVKDEMHLSQLGNCLSALRENLHAECAFYIFDSETHHLRVEFFVQALEESQAVFPSRDELHTCICILFSFARRQDLNSSFISKVREWILRLGKALLRIALPSDRLLLLSQILQCPKGVSTWAIPLIQFETPPQLSTFTTTVSCRPELEIVVEAISSIVNSPALKQVEKASRNSMVEEVWVVLDSEGEEEVLDLPGDEDLCKILDCIPLKAAVVHVLGLVGEECPSSLSAVDLLKHFSLSNSVLKILGVGLLKSSLQRFPSFCKRLTVLLQHVIHLISDIWELSTSLNCVDHDPAMQARVAVEFDSLFLKAMGYLFHCVIRSYGWENLTELPFRHLSLDARWNIINFLHHFEDSKWFDGIEIPSQDTEDWLLEIKNSAASFGNMIKNTTDQEASFLLITLKNLASTCEASTLAEAVAYDLFMVGHLSPLAEEREFSLAANSHLASILSKHPCLFSTLIIWLKDVPQEVEKGILKLFSTLPLHMWEPSAHDLTILSSWILQNDPQTVKNSVARNILIGISWRENYIGDPLPLDTCYAAATLALDACLTWDSKSRISQMATSVIWPKSAISSWAWSLVASLPIHPYDRRKTSSNFNQHYAHSECAFLEVLNHGFRENHPLSFLLAVLATDIGHSWTNAEKDAFSHLSIVVANGKHTAAISALYLILPLFIDNVDKLINCKSFEKLLQSLLFADYTYMQMATNLIISNFPGVILANLGNMMVSHLEESYKFSATCSSFVSLWLNCIFLTPNWMHKKEALYLTDLVIRSAVLDESGKAWNEAICLLKKHKEQYTPIGGSAPSSTLSSLFTMLSMEPSLGSPHPQSLVVRSSWPEFPWFVLAALDVEEEHEITLWDRMQMDLGSLPRNVPINSITLSNVLKNACQKSDIQPFPATCLTIFRWARQALDTSIGHPVYPLLWARFFSLYCKIFSSMKKKLNESHKWYYKEAASDGDDQELMLWLKHCARLFGAFGAWLEDKQQSIPPLNLPVQYAPDKLEGNLLYSKR</sequence>
<dbReference type="PANTHER" id="PTHR31139">
    <property type="entry name" value="ECTOPIC P GRANULES PROTEIN 5 HOMOLOG"/>
    <property type="match status" value="1"/>
</dbReference>
<gene>
    <name evidence="4" type="ORF">J437_LFUL006373</name>
</gene>
<dbReference type="OrthoDB" id="75419at2759"/>
<reference evidence="4" key="2">
    <citation type="submission" date="2017-10" db="EMBL/GenBank/DDBJ databases">
        <title>Ladona fulva Genome sequencing and assembly.</title>
        <authorList>
            <person name="Murali S."/>
            <person name="Richards S."/>
            <person name="Bandaranaike D."/>
            <person name="Bellair M."/>
            <person name="Blankenburg K."/>
            <person name="Chao H."/>
            <person name="Dinh H."/>
            <person name="Doddapaneni H."/>
            <person name="Dugan-Rocha S."/>
            <person name="Elkadiri S."/>
            <person name="Gnanaolivu R."/>
            <person name="Hernandez B."/>
            <person name="Skinner E."/>
            <person name="Javaid M."/>
            <person name="Lee S."/>
            <person name="Li M."/>
            <person name="Ming W."/>
            <person name="Munidasa M."/>
            <person name="Muniz J."/>
            <person name="Nguyen L."/>
            <person name="Hughes D."/>
            <person name="Osuji N."/>
            <person name="Pu L.-L."/>
            <person name="Puazo M."/>
            <person name="Qu C."/>
            <person name="Quiroz J."/>
            <person name="Raj R."/>
            <person name="Weissenberger G."/>
            <person name="Xin Y."/>
            <person name="Zou X."/>
            <person name="Han Y."/>
            <person name="Worley K."/>
            <person name="Muzny D."/>
            <person name="Gibbs R."/>
        </authorList>
    </citation>
    <scope>NUCLEOTIDE SEQUENCE</scope>
    <source>
        <strain evidence="4">Sampled in the wild</strain>
    </source>
</reference>
<dbReference type="Proteomes" id="UP000792457">
    <property type="component" value="Unassembled WGS sequence"/>
</dbReference>
<keyword evidence="5" id="KW-1185">Reference proteome</keyword>
<dbReference type="PANTHER" id="PTHR31139:SF4">
    <property type="entry name" value="ECTOPIC P GRANULES PROTEIN 5 HOMOLOG"/>
    <property type="match status" value="1"/>
</dbReference>
<comment type="caution">
    <text evidence="4">The sequence shown here is derived from an EMBL/GenBank/DDBJ whole genome shotgun (WGS) entry which is preliminary data.</text>
</comment>
<dbReference type="Pfam" id="PF26573">
    <property type="entry name" value="TPR_Epg5_2"/>
    <property type="match status" value="1"/>
</dbReference>
<dbReference type="GO" id="GO:0097352">
    <property type="term" value="P:autophagosome maturation"/>
    <property type="evidence" value="ECO:0007669"/>
    <property type="project" value="TreeGrafter"/>
</dbReference>
<name>A0A8K0K0H8_LADFU</name>